<sequence length="146" mass="16489">MTHVTDDHARRFFGRPAAWWRVTRRGRSRRVTASARLRRDAHNDSPLPRNFGRTLDLDSGPTFDPNPIFHFSPRLRLNMRVPVVHSPLPSHSSLYRPHSPPSDPCIKFTISIAEADYAPGTDLRLRVPMGGDDHLLSGGSQTHLPL</sequence>
<keyword evidence="2" id="KW-1185">Reference proteome</keyword>
<accession>A0A4C1SZB1</accession>
<proteinExistence type="predicted"/>
<dbReference type="AlphaFoldDB" id="A0A4C1SZB1"/>
<evidence type="ECO:0000313" key="1">
    <source>
        <dbReference type="EMBL" id="GBP07306.1"/>
    </source>
</evidence>
<evidence type="ECO:0000313" key="2">
    <source>
        <dbReference type="Proteomes" id="UP000299102"/>
    </source>
</evidence>
<comment type="caution">
    <text evidence="1">The sequence shown here is derived from an EMBL/GenBank/DDBJ whole genome shotgun (WGS) entry which is preliminary data.</text>
</comment>
<reference evidence="1 2" key="1">
    <citation type="journal article" date="2019" name="Commun. Biol.">
        <title>The bagworm genome reveals a unique fibroin gene that provides high tensile strength.</title>
        <authorList>
            <person name="Kono N."/>
            <person name="Nakamura H."/>
            <person name="Ohtoshi R."/>
            <person name="Tomita M."/>
            <person name="Numata K."/>
            <person name="Arakawa K."/>
        </authorList>
    </citation>
    <scope>NUCLEOTIDE SEQUENCE [LARGE SCALE GENOMIC DNA]</scope>
</reference>
<dbReference type="Proteomes" id="UP000299102">
    <property type="component" value="Unassembled WGS sequence"/>
</dbReference>
<protein>
    <submittedName>
        <fullName evidence="1">Uncharacterized protein</fullName>
    </submittedName>
</protein>
<gene>
    <name evidence="1" type="ORF">EVAR_92168_1</name>
</gene>
<name>A0A4C1SZB1_EUMVA</name>
<organism evidence="1 2">
    <name type="scientific">Eumeta variegata</name>
    <name type="common">Bagworm moth</name>
    <name type="synonym">Eumeta japonica</name>
    <dbReference type="NCBI Taxonomy" id="151549"/>
    <lineage>
        <taxon>Eukaryota</taxon>
        <taxon>Metazoa</taxon>
        <taxon>Ecdysozoa</taxon>
        <taxon>Arthropoda</taxon>
        <taxon>Hexapoda</taxon>
        <taxon>Insecta</taxon>
        <taxon>Pterygota</taxon>
        <taxon>Neoptera</taxon>
        <taxon>Endopterygota</taxon>
        <taxon>Lepidoptera</taxon>
        <taxon>Glossata</taxon>
        <taxon>Ditrysia</taxon>
        <taxon>Tineoidea</taxon>
        <taxon>Psychidae</taxon>
        <taxon>Oiketicinae</taxon>
        <taxon>Eumeta</taxon>
    </lineage>
</organism>
<dbReference type="EMBL" id="BGZK01000025">
    <property type="protein sequence ID" value="GBP07306.1"/>
    <property type="molecule type" value="Genomic_DNA"/>
</dbReference>